<proteinExistence type="predicted"/>
<feature type="domain" description="HPP transmembrane region" evidence="2">
    <location>
        <begin position="7"/>
        <end position="157"/>
    </location>
</feature>
<evidence type="ECO:0000259" key="2">
    <source>
        <dbReference type="Pfam" id="PF04982"/>
    </source>
</evidence>
<comment type="caution">
    <text evidence="3">The sequence shown here is derived from an EMBL/GenBank/DDBJ whole genome shotgun (WGS) entry which is preliminary data.</text>
</comment>
<feature type="transmembrane region" description="Helical" evidence="1">
    <location>
        <begin position="12"/>
        <end position="35"/>
    </location>
</feature>
<evidence type="ECO:0000313" key="4">
    <source>
        <dbReference type="Proteomes" id="UP001501729"/>
    </source>
</evidence>
<dbReference type="AlphaFoldDB" id="A0AAV3UAI7"/>
<dbReference type="EMBL" id="BAABKX010000001">
    <property type="protein sequence ID" value="GAA5040348.1"/>
    <property type="molecule type" value="Genomic_DNA"/>
</dbReference>
<dbReference type="Proteomes" id="UP001501729">
    <property type="component" value="Unassembled WGS sequence"/>
</dbReference>
<dbReference type="RefSeq" id="WP_227774703.1">
    <property type="nucleotide sequence ID" value="NZ_BAABKX010000001.1"/>
</dbReference>
<keyword evidence="1" id="KW-0812">Transmembrane</keyword>
<protein>
    <recommendedName>
        <fullName evidence="2">HPP transmembrane region domain-containing protein</fullName>
    </recommendedName>
</protein>
<dbReference type="GeneID" id="68614777"/>
<sequence length="171" mass="17567">MDRRLATSVHTGLLIAVLGAFAWVTGFPMLFPSLGPSAFVLAMFPDGEASDTHRVVVGHAIGVVAGLFAYHLFAGGVTMTTQVTPLSMPGFRLAASGCIATVLTVGGMLALRVRHPPACATTLIVALGLLSSPAEGATILVAVVILVGVQSLILSVVKLTEQTDITTDISD</sequence>
<keyword evidence="4" id="KW-1185">Reference proteome</keyword>
<keyword evidence="1" id="KW-1133">Transmembrane helix</keyword>
<feature type="transmembrane region" description="Helical" evidence="1">
    <location>
        <begin position="123"/>
        <end position="149"/>
    </location>
</feature>
<keyword evidence="1" id="KW-0472">Membrane</keyword>
<accession>A0AAV3UAI7</accession>
<evidence type="ECO:0000313" key="3">
    <source>
        <dbReference type="EMBL" id="GAA5040348.1"/>
    </source>
</evidence>
<evidence type="ECO:0000256" key="1">
    <source>
        <dbReference type="SAM" id="Phobius"/>
    </source>
</evidence>
<dbReference type="Pfam" id="PF04982">
    <property type="entry name" value="TM_HPP"/>
    <property type="match status" value="1"/>
</dbReference>
<reference evidence="3 4" key="1">
    <citation type="journal article" date="2019" name="Int. J. Syst. Evol. Microbiol.">
        <title>The Global Catalogue of Microorganisms (GCM) 10K type strain sequencing project: providing services to taxonomists for standard genome sequencing and annotation.</title>
        <authorList>
            <consortium name="The Broad Institute Genomics Platform"/>
            <consortium name="The Broad Institute Genome Sequencing Center for Infectious Disease"/>
            <person name="Wu L."/>
            <person name="Ma J."/>
        </authorList>
    </citation>
    <scope>NUCLEOTIDE SEQUENCE [LARGE SCALE GENOMIC DNA]</scope>
    <source>
        <strain evidence="3 4">JCM 17504</strain>
    </source>
</reference>
<gene>
    <name evidence="3" type="ORF">GCM10025751_00820</name>
</gene>
<name>A0AAV3UAI7_9EURY</name>
<dbReference type="InterPro" id="IPR058581">
    <property type="entry name" value="TM_HPP"/>
</dbReference>
<organism evidence="3 4">
    <name type="scientific">Haladaptatus pallidirubidus</name>
    <dbReference type="NCBI Taxonomy" id="1008152"/>
    <lineage>
        <taxon>Archaea</taxon>
        <taxon>Methanobacteriati</taxon>
        <taxon>Methanobacteriota</taxon>
        <taxon>Stenosarchaea group</taxon>
        <taxon>Halobacteria</taxon>
        <taxon>Halobacteriales</taxon>
        <taxon>Haladaptataceae</taxon>
        <taxon>Haladaptatus</taxon>
    </lineage>
</organism>
<feature type="transmembrane region" description="Helical" evidence="1">
    <location>
        <begin position="91"/>
        <end position="111"/>
    </location>
</feature>
<feature type="transmembrane region" description="Helical" evidence="1">
    <location>
        <begin position="55"/>
        <end position="79"/>
    </location>
</feature>